<evidence type="ECO:0000313" key="4">
    <source>
        <dbReference type="Proteomes" id="UP001161247"/>
    </source>
</evidence>
<sequence length="792" mass="89682">MGKSRMYTKYSNDDDGTDEVEVLEQVFPKRIWGFGFVHNIDFHHWRSSLKRILLQKINPRKRLKGKVREKELDHDVGEQQKLLNDDQKHFLIAKDTGRKQKRSLKARIKSLISEENGNKKSSVCSQPKLHRTYSIHHLEPPDPDWESPIFFFSDEKDIGPTKLWDLKNMKVIDKPDAHGKKAKNNEASKDKVSFLENFKANKNLFLESLQDTDSVGLRKFSHSLPGSRAKARLTKSGSYPNPASLLFPKRDLEPSTLRLKRSEIWPAPKGEKLNHVTVIPKAETVHGSMHFRSKSLPSEYRVKGSKLGQELDLITETSAEPDERNIEENHFDEGSPTCRVEKENENEENGSSGNPLFHRRSSSLNDSLDKYARLFGNDLGKDANLGSSRSLKLRNEYEAGLGGGAPILFGRIWSLSHLESYSSIGNVMPEDDVNLQELQITAKEESRKGDCPEQELEQVGHGSGNEESVPKDVQESIKEHQTPLNLDNFNQTMANISAAEGLSASESVAAVEDLIEEADKLTVVKSNSFREQETSIAPTEFAQPCSVSEDETCFREVSSTSVEQFQDFEGVDNEGDHDDVNSQKSELSAGPANMPYLEKPDHDMKKLDIAKLFGGNDIKQHENTDLDYVKAILEYSGFGKDAVQKTWYSSNQPLDPSVFIDMEAYLHNKEWEGCYHHQLLFDIINEKLLNVYDRSFAYYPKALSSSCHIHPFPIGDNIVDEICKSISPLTSLKPEQKQSLECIVGLDMAGKDEGWMNLQMESECLALELEELIFEELMEDMEDMIFEQVFGS</sequence>
<evidence type="ECO:0000259" key="2">
    <source>
        <dbReference type="Pfam" id="PF14309"/>
    </source>
</evidence>
<feature type="domain" description="DUF4378" evidence="2">
    <location>
        <begin position="625"/>
        <end position="780"/>
    </location>
</feature>
<keyword evidence="4" id="KW-1185">Reference proteome</keyword>
<dbReference type="Pfam" id="PF14309">
    <property type="entry name" value="DUF4378"/>
    <property type="match status" value="1"/>
</dbReference>
<gene>
    <name evidence="3" type="ORF">OLC1_LOCUS16247</name>
</gene>
<accession>A0AAV1DJP3</accession>
<name>A0AAV1DJP3_OLDCO</name>
<dbReference type="InterPro" id="IPR044257">
    <property type="entry name" value="TRM32-like"/>
</dbReference>
<dbReference type="EMBL" id="OX459122">
    <property type="protein sequence ID" value="CAI9108100.1"/>
    <property type="molecule type" value="Genomic_DNA"/>
</dbReference>
<protein>
    <submittedName>
        <fullName evidence="3">OLC1v1007622C1</fullName>
    </submittedName>
</protein>
<feature type="region of interest" description="Disordered" evidence="1">
    <location>
        <begin position="443"/>
        <end position="477"/>
    </location>
</feature>
<evidence type="ECO:0000313" key="3">
    <source>
        <dbReference type="EMBL" id="CAI9108100.1"/>
    </source>
</evidence>
<evidence type="ECO:0000256" key="1">
    <source>
        <dbReference type="SAM" id="MobiDB-lite"/>
    </source>
</evidence>
<dbReference type="PANTHER" id="PTHR47071:SF2">
    <property type="entry name" value="PROTEIN TRM32"/>
    <property type="match status" value="1"/>
</dbReference>
<dbReference type="AlphaFoldDB" id="A0AAV1DJP3"/>
<feature type="region of interest" description="Disordered" evidence="1">
    <location>
        <begin position="570"/>
        <end position="595"/>
    </location>
</feature>
<dbReference type="InterPro" id="IPR025486">
    <property type="entry name" value="DUF4378"/>
</dbReference>
<dbReference type="Proteomes" id="UP001161247">
    <property type="component" value="Chromosome 5"/>
</dbReference>
<proteinExistence type="predicted"/>
<reference evidence="3" key="1">
    <citation type="submission" date="2023-03" db="EMBL/GenBank/DDBJ databases">
        <authorList>
            <person name="Julca I."/>
        </authorList>
    </citation>
    <scope>NUCLEOTIDE SEQUENCE</scope>
</reference>
<organism evidence="3 4">
    <name type="scientific">Oldenlandia corymbosa var. corymbosa</name>
    <dbReference type="NCBI Taxonomy" id="529605"/>
    <lineage>
        <taxon>Eukaryota</taxon>
        <taxon>Viridiplantae</taxon>
        <taxon>Streptophyta</taxon>
        <taxon>Embryophyta</taxon>
        <taxon>Tracheophyta</taxon>
        <taxon>Spermatophyta</taxon>
        <taxon>Magnoliopsida</taxon>
        <taxon>eudicotyledons</taxon>
        <taxon>Gunneridae</taxon>
        <taxon>Pentapetalae</taxon>
        <taxon>asterids</taxon>
        <taxon>lamiids</taxon>
        <taxon>Gentianales</taxon>
        <taxon>Rubiaceae</taxon>
        <taxon>Rubioideae</taxon>
        <taxon>Spermacoceae</taxon>
        <taxon>Hedyotis-Oldenlandia complex</taxon>
        <taxon>Oldenlandia</taxon>
    </lineage>
</organism>
<feature type="region of interest" description="Disordered" evidence="1">
    <location>
        <begin position="323"/>
        <end position="361"/>
    </location>
</feature>
<dbReference type="PANTHER" id="PTHR47071">
    <property type="entry name" value="PROTEIN TRM32"/>
    <property type="match status" value="1"/>
</dbReference>
<feature type="compositionally biased region" description="Basic and acidic residues" evidence="1">
    <location>
        <begin position="323"/>
        <end position="343"/>
    </location>
</feature>
<feature type="compositionally biased region" description="Basic and acidic residues" evidence="1">
    <location>
        <begin position="468"/>
        <end position="477"/>
    </location>
</feature>